<comment type="caution">
    <text evidence="3">The sequence shown here is derived from an EMBL/GenBank/DDBJ whole genome shotgun (WGS) entry which is preliminary data.</text>
</comment>
<reference evidence="3 4" key="1">
    <citation type="journal article" date="2021" name="Environ. Microbiol.">
        <title>Gene family expansions and transcriptome signatures uncover fungal adaptations to wood decay.</title>
        <authorList>
            <person name="Hage H."/>
            <person name="Miyauchi S."/>
            <person name="Viragh M."/>
            <person name="Drula E."/>
            <person name="Min B."/>
            <person name="Chaduli D."/>
            <person name="Navarro D."/>
            <person name="Favel A."/>
            <person name="Norest M."/>
            <person name="Lesage-Meessen L."/>
            <person name="Balint B."/>
            <person name="Merenyi Z."/>
            <person name="de Eugenio L."/>
            <person name="Morin E."/>
            <person name="Martinez A.T."/>
            <person name="Baldrian P."/>
            <person name="Stursova M."/>
            <person name="Martinez M.J."/>
            <person name="Novotny C."/>
            <person name="Magnuson J.K."/>
            <person name="Spatafora J.W."/>
            <person name="Maurice S."/>
            <person name="Pangilinan J."/>
            <person name="Andreopoulos W."/>
            <person name="LaButti K."/>
            <person name="Hundley H."/>
            <person name="Na H."/>
            <person name="Kuo A."/>
            <person name="Barry K."/>
            <person name="Lipzen A."/>
            <person name="Henrissat B."/>
            <person name="Riley R."/>
            <person name="Ahrendt S."/>
            <person name="Nagy L.G."/>
            <person name="Grigoriev I.V."/>
            <person name="Martin F."/>
            <person name="Rosso M.N."/>
        </authorList>
    </citation>
    <scope>NUCLEOTIDE SEQUENCE [LARGE SCALE GENOMIC DNA]</scope>
    <source>
        <strain evidence="3 4">CIRM-BRFM 1785</strain>
    </source>
</reference>
<feature type="transmembrane region" description="Helical" evidence="1">
    <location>
        <begin position="74"/>
        <end position="100"/>
    </location>
</feature>
<name>A0ABQ8KJQ4_9APHY</name>
<feature type="transmembrane region" description="Helical" evidence="1">
    <location>
        <begin position="112"/>
        <end position="132"/>
    </location>
</feature>
<keyword evidence="4" id="KW-1185">Reference proteome</keyword>
<dbReference type="Pfam" id="PF20151">
    <property type="entry name" value="DUF6533"/>
    <property type="match status" value="1"/>
</dbReference>
<dbReference type="GeneID" id="72004003"/>
<evidence type="ECO:0000313" key="4">
    <source>
        <dbReference type="Proteomes" id="UP000814176"/>
    </source>
</evidence>
<feature type="transmembrane region" description="Helical" evidence="1">
    <location>
        <begin position="263"/>
        <end position="285"/>
    </location>
</feature>
<dbReference type="RefSeq" id="XP_047780226.1">
    <property type="nucleotide sequence ID" value="XM_047923271.1"/>
</dbReference>
<dbReference type="Proteomes" id="UP000814176">
    <property type="component" value="Unassembled WGS sequence"/>
</dbReference>
<feature type="transmembrane region" description="Helical" evidence="1">
    <location>
        <begin position="144"/>
        <end position="164"/>
    </location>
</feature>
<evidence type="ECO:0000259" key="2">
    <source>
        <dbReference type="Pfam" id="PF20151"/>
    </source>
</evidence>
<feature type="transmembrane region" description="Helical" evidence="1">
    <location>
        <begin position="196"/>
        <end position="215"/>
    </location>
</feature>
<feature type="domain" description="DUF6533" evidence="2">
    <location>
        <begin position="46"/>
        <end position="90"/>
    </location>
</feature>
<evidence type="ECO:0000313" key="3">
    <source>
        <dbReference type="EMBL" id="KAH9838311.1"/>
    </source>
</evidence>
<dbReference type="InterPro" id="IPR045340">
    <property type="entry name" value="DUF6533"/>
</dbReference>
<dbReference type="EMBL" id="JADCUA010000007">
    <property type="protein sequence ID" value="KAH9838311.1"/>
    <property type="molecule type" value="Genomic_DNA"/>
</dbReference>
<keyword evidence="1" id="KW-0812">Transmembrane</keyword>
<sequence length="360" mass="39471">MGVADSFPAALYAPFLPSASPMSSSVTQVTQADITALKLTFTNTACQLAAATMIFHEHTVTIAQEIRYVWGTRLTGATIIFLLNRYMVLILGITIVLQTVAWDTPLSCEATIMLYDVVSILLYIIIAVFSALRAFAIGGRRWSIASVILGLGLAIAIASIYFAAKSSNAYVLIIDDMPVCNYTDYYSVQSYDESLIATRLCAILADALLIGLTLYTTLRTRRVINPRTRTPLTTQLARDGSLYFVSLLFLNVLQMALKSVNGAITNFVSVFVAPISSILISRFMLNLRHVFYLQSKGWSTSMIGNMGELLDHHWYSGTSTDFRAASNSLLSSTLSGSETLSLDIPIADRISDDIELHVVR</sequence>
<gene>
    <name evidence="3" type="ORF">C8Q71DRAFT_750405</name>
</gene>
<keyword evidence="1" id="KW-0472">Membrane</keyword>
<organism evidence="3 4">
    <name type="scientific">Rhodofomes roseus</name>
    <dbReference type="NCBI Taxonomy" id="34475"/>
    <lineage>
        <taxon>Eukaryota</taxon>
        <taxon>Fungi</taxon>
        <taxon>Dikarya</taxon>
        <taxon>Basidiomycota</taxon>
        <taxon>Agaricomycotina</taxon>
        <taxon>Agaricomycetes</taxon>
        <taxon>Polyporales</taxon>
        <taxon>Rhodofomes</taxon>
    </lineage>
</organism>
<feature type="transmembrane region" description="Helical" evidence="1">
    <location>
        <begin position="236"/>
        <end position="257"/>
    </location>
</feature>
<keyword evidence="1" id="KW-1133">Transmembrane helix</keyword>
<evidence type="ECO:0000256" key="1">
    <source>
        <dbReference type="SAM" id="Phobius"/>
    </source>
</evidence>
<proteinExistence type="predicted"/>
<accession>A0ABQ8KJQ4</accession>
<protein>
    <recommendedName>
        <fullName evidence="2">DUF6533 domain-containing protein</fullName>
    </recommendedName>
</protein>